<dbReference type="PROSITE" id="PS00905">
    <property type="entry name" value="GTP1_OBG"/>
    <property type="match status" value="1"/>
</dbReference>
<dbReference type="EMBL" id="DTHJ01000110">
    <property type="protein sequence ID" value="HHS62998.1"/>
    <property type="molecule type" value="Genomic_DNA"/>
</dbReference>
<evidence type="ECO:0000259" key="11">
    <source>
        <dbReference type="PROSITE" id="PS51883"/>
    </source>
</evidence>
<dbReference type="HAMAP" id="MF_01454">
    <property type="entry name" value="GTPase_Obg"/>
    <property type="match status" value="1"/>
</dbReference>
<keyword evidence="7 8" id="KW-0342">GTP-binding</keyword>
<dbReference type="GO" id="GO:0000287">
    <property type="term" value="F:magnesium ion binding"/>
    <property type="evidence" value="ECO:0007669"/>
    <property type="project" value="InterPro"/>
</dbReference>
<evidence type="ECO:0000256" key="7">
    <source>
        <dbReference type="ARBA" id="ARBA00023134"/>
    </source>
</evidence>
<organism evidence="12">
    <name type="scientific">candidate division WOR-3 bacterium</name>
    <dbReference type="NCBI Taxonomy" id="2052148"/>
    <lineage>
        <taxon>Bacteria</taxon>
        <taxon>Bacteria division WOR-3</taxon>
    </lineage>
</organism>
<dbReference type="PROSITE" id="PS51883">
    <property type="entry name" value="OBG"/>
    <property type="match status" value="1"/>
</dbReference>
<feature type="domain" description="Obg" evidence="11">
    <location>
        <begin position="1"/>
        <end position="157"/>
    </location>
</feature>
<dbReference type="NCBIfam" id="NF008955">
    <property type="entry name" value="PRK12297.1"/>
    <property type="match status" value="1"/>
</dbReference>
<dbReference type="FunFam" id="2.70.210.12:FF:000001">
    <property type="entry name" value="GTPase Obg"/>
    <property type="match status" value="1"/>
</dbReference>
<feature type="binding site" evidence="8">
    <location>
        <begin position="277"/>
        <end position="280"/>
    </location>
    <ligand>
        <name>GTP</name>
        <dbReference type="ChEBI" id="CHEBI:37565"/>
    </ligand>
</feature>
<feature type="binding site" evidence="8">
    <location>
        <begin position="189"/>
        <end position="193"/>
    </location>
    <ligand>
        <name>GTP</name>
        <dbReference type="ChEBI" id="CHEBI:37565"/>
    </ligand>
</feature>
<evidence type="ECO:0000256" key="8">
    <source>
        <dbReference type="HAMAP-Rule" id="MF_01454"/>
    </source>
</evidence>
<dbReference type="Pfam" id="PF01926">
    <property type="entry name" value="MMR_HSR1"/>
    <property type="match status" value="1"/>
</dbReference>
<dbReference type="Gene3D" id="3.40.50.300">
    <property type="entry name" value="P-loop containing nucleotide triphosphate hydrolases"/>
    <property type="match status" value="1"/>
</dbReference>
<dbReference type="NCBIfam" id="TIGR02729">
    <property type="entry name" value="Obg_CgtA"/>
    <property type="match status" value="1"/>
</dbReference>
<dbReference type="InterPro" id="IPR027417">
    <property type="entry name" value="P-loop_NTPase"/>
</dbReference>
<name>A0A7C6AG54_UNCW3</name>
<comment type="cofactor">
    <cofactor evidence="8">
        <name>Mg(2+)</name>
        <dbReference type="ChEBI" id="CHEBI:18420"/>
    </cofactor>
</comment>
<dbReference type="NCBIfam" id="TIGR00231">
    <property type="entry name" value="small_GTP"/>
    <property type="match status" value="1"/>
</dbReference>
<comment type="similarity">
    <text evidence="1 8">Belongs to the TRAFAC class OBG-HflX-like GTPase superfamily. OBG GTPase family.</text>
</comment>
<dbReference type="InterPro" id="IPR006169">
    <property type="entry name" value="GTP1_OBG_dom"/>
</dbReference>
<dbReference type="PANTHER" id="PTHR11702">
    <property type="entry name" value="DEVELOPMENTALLY REGULATED GTP-BINDING PROTEIN-RELATED"/>
    <property type="match status" value="1"/>
</dbReference>
<feature type="binding site" evidence="8">
    <location>
        <begin position="164"/>
        <end position="171"/>
    </location>
    <ligand>
        <name>GTP</name>
        <dbReference type="ChEBI" id="CHEBI:37565"/>
    </ligand>
</feature>
<dbReference type="Gene3D" id="2.70.210.12">
    <property type="entry name" value="GTP1/OBG domain"/>
    <property type="match status" value="1"/>
</dbReference>
<feature type="binding site" evidence="8">
    <location>
        <begin position="298"/>
        <end position="300"/>
    </location>
    <ligand>
        <name>GTP</name>
        <dbReference type="ChEBI" id="CHEBI:37565"/>
    </ligand>
</feature>
<dbReference type="InterPro" id="IPR031167">
    <property type="entry name" value="G_OBG"/>
</dbReference>
<protein>
    <recommendedName>
        <fullName evidence="8">GTPase Obg</fullName>
        <ecNumber evidence="8">3.6.5.-</ecNumber>
    </recommendedName>
    <alternativeName>
        <fullName evidence="8">GTP-binding protein Obg</fullName>
    </alternativeName>
</protein>
<dbReference type="InterPro" id="IPR045086">
    <property type="entry name" value="OBG_GTPase"/>
</dbReference>
<dbReference type="InterPro" id="IPR006074">
    <property type="entry name" value="GTP1-OBG_CS"/>
</dbReference>
<evidence type="ECO:0000256" key="9">
    <source>
        <dbReference type="SAM" id="MobiDB-lite"/>
    </source>
</evidence>
<feature type="binding site" evidence="8">
    <location>
        <position position="191"/>
    </location>
    <ligand>
        <name>Mg(2+)</name>
        <dbReference type="ChEBI" id="CHEBI:18420"/>
    </ligand>
</feature>
<comment type="function">
    <text evidence="8">An essential GTPase which binds GTP, GDP and possibly (p)ppGpp with moderate affinity, with high nucleotide exchange rates and a fairly low GTP hydrolysis rate. Plays a role in control of the cell cycle, stress response, ribosome biogenesis and in those bacteria that undergo differentiation, in morphogenesis control.</text>
</comment>
<sequence length="321" mass="35735">MKFVDEATIYVEGGIGGNGCISFRREKFVPRGGPDGGDGGDGGSVYLIGERGLQTLYDLRLKPHYKAGRGMHGKGKGMDGRSGEDRFIPVPLGIEVYKEEKFIGEILEHKQTMLVARGGKGGRGNRHFVTSTNQTPRIAESGKPGEKCKLKIILKLISQIGIVGFPNAGKSTLLQTMTNARPEIADYPFTTLTPNLGVLKDNFKNIVIADMPGIIEGAHTGKGLGTKFLRHIERTRMLILLIDISSNDPMNQYHILLNEFKNYNPKILKKPRIVVFNKIDLLKKIPEFHLKERTFYISALKNEGIDKLTEALKNEDLYKDR</sequence>
<evidence type="ECO:0000256" key="5">
    <source>
        <dbReference type="ARBA" id="ARBA00022801"/>
    </source>
</evidence>
<accession>A0A7C6AG54</accession>
<comment type="caution">
    <text evidence="12">The sequence shown here is derived from an EMBL/GenBank/DDBJ whole genome shotgun (WGS) entry which is preliminary data.</text>
</comment>
<dbReference type="EC" id="3.6.5.-" evidence="8"/>
<proteinExistence type="inferred from homology"/>
<feature type="region of interest" description="Disordered" evidence="9">
    <location>
        <begin position="117"/>
        <end position="142"/>
    </location>
</feature>
<keyword evidence="3 8" id="KW-0479">Metal-binding</keyword>
<gene>
    <name evidence="12" type="primary">obgE</name>
    <name evidence="8" type="synonym">obg</name>
    <name evidence="12" type="ORF">ENV70_05235</name>
</gene>
<evidence type="ECO:0000256" key="6">
    <source>
        <dbReference type="ARBA" id="ARBA00022842"/>
    </source>
</evidence>
<dbReference type="NCBIfam" id="NF008956">
    <property type="entry name" value="PRK12299.1"/>
    <property type="match status" value="1"/>
</dbReference>
<evidence type="ECO:0000313" key="12">
    <source>
        <dbReference type="EMBL" id="HHS62998.1"/>
    </source>
</evidence>
<dbReference type="CDD" id="cd01898">
    <property type="entry name" value="Obg"/>
    <property type="match status" value="1"/>
</dbReference>
<dbReference type="InterPro" id="IPR005225">
    <property type="entry name" value="Small_GTP-bd"/>
</dbReference>
<feature type="domain" description="OBG-type G" evidence="10">
    <location>
        <begin position="158"/>
        <end position="321"/>
    </location>
</feature>
<dbReference type="Pfam" id="PF01018">
    <property type="entry name" value="GTP1_OBG"/>
    <property type="match status" value="1"/>
</dbReference>
<keyword evidence="5 8" id="KW-0378">Hydrolase</keyword>
<evidence type="ECO:0000256" key="1">
    <source>
        <dbReference type="ARBA" id="ARBA00007699"/>
    </source>
</evidence>
<reference evidence="12" key="1">
    <citation type="journal article" date="2020" name="mSystems">
        <title>Genome- and Community-Level Interaction Insights into Carbon Utilization and Element Cycling Functions of Hydrothermarchaeota in Hydrothermal Sediment.</title>
        <authorList>
            <person name="Zhou Z."/>
            <person name="Liu Y."/>
            <person name="Xu W."/>
            <person name="Pan J."/>
            <person name="Luo Z.H."/>
            <person name="Li M."/>
        </authorList>
    </citation>
    <scope>NUCLEOTIDE SEQUENCE [LARGE SCALE GENOMIC DNA]</scope>
    <source>
        <strain evidence="12">SpSt-783</strain>
    </source>
</reference>
<dbReference type="AlphaFoldDB" id="A0A7C6AG54"/>
<feature type="binding site" evidence="8">
    <location>
        <begin position="210"/>
        <end position="213"/>
    </location>
    <ligand>
        <name>GTP</name>
        <dbReference type="ChEBI" id="CHEBI:37565"/>
    </ligand>
</feature>
<dbReference type="PROSITE" id="PS51710">
    <property type="entry name" value="G_OBG"/>
    <property type="match status" value="1"/>
</dbReference>
<dbReference type="GO" id="GO:0042254">
    <property type="term" value="P:ribosome biogenesis"/>
    <property type="evidence" value="ECO:0007669"/>
    <property type="project" value="UniProtKB-UniRule"/>
</dbReference>
<dbReference type="PRINTS" id="PR00326">
    <property type="entry name" value="GTP1OBG"/>
</dbReference>
<keyword evidence="4 8" id="KW-0547">Nucleotide-binding</keyword>
<comment type="subunit">
    <text evidence="8">Monomer.</text>
</comment>
<evidence type="ECO:0000256" key="2">
    <source>
        <dbReference type="ARBA" id="ARBA00022490"/>
    </source>
</evidence>
<evidence type="ECO:0000256" key="3">
    <source>
        <dbReference type="ARBA" id="ARBA00022723"/>
    </source>
</evidence>
<dbReference type="InterPro" id="IPR006073">
    <property type="entry name" value="GTP-bd"/>
</dbReference>
<dbReference type="SUPFAM" id="SSF82051">
    <property type="entry name" value="Obg GTP-binding protein N-terminal domain"/>
    <property type="match status" value="1"/>
</dbReference>
<dbReference type="PANTHER" id="PTHR11702:SF31">
    <property type="entry name" value="MITOCHONDRIAL RIBOSOME-ASSOCIATED GTPASE 2"/>
    <property type="match status" value="1"/>
</dbReference>
<keyword evidence="2 8" id="KW-0963">Cytoplasm</keyword>
<dbReference type="GO" id="GO:0003924">
    <property type="term" value="F:GTPase activity"/>
    <property type="evidence" value="ECO:0007669"/>
    <property type="project" value="UniProtKB-UniRule"/>
</dbReference>
<dbReference type="SUPFAM" id="SSF52540">
    <property type="entry name" value="P-loop containing nucleoside triphosphate hydrolases"/>
    <property type="match status" value="1"/>
</dbReference>
<dbReference type="InterPro" id="IPR014100">
    <property type="entry name" value="GTP-bd_Obg/CgtA"/>
</dbReference>
<keyword evidence="6 8" id="KW-0460">Magnesium</keyword>
<dbReference type="PIRSF" id="PIRSF002401">
    <property type="entry name" value="GTP_bd_Obg/CgtA"/>
    <property type="match status" value="1"/>
</dbReference>
<dbReference type="GO" id="GO:0005525">
    <property type="term" value="F:GTP binding"/>
    <property type="evidence" value="ECO:0007669"/>
    <property type="project" value="UniProtKB-UniRule"/>
</dbReference>
<dbReference type="InterPro" id="IPR036726">
    <property type="entry name" value="GTP1_OBG_dom_sf"/>
</dbReference>
<dbReference type="GO" id="GO:0005737">
    <property type="term" value="C:cytoplasm"/>
    <property type="evidence" value="ECO:0007669"/>
    <property type="project" value="UniProtKB-SubCell"/>
</dbReference>
<evidence type="ECO:0000259" key="10">
    <source>
        <dbReference type="PROSITE" id="PS51710"/>
    </source>
</evidence>
<comment type="subcellular location">
    <subcellularLocation>
        <location evidence="8">Cytoplasm</location>
    </subcellularLocation>
</comment>
<evidence type="ECO:0000256" key="4">
    <source>
        <dbReference type="ARBA" id="ARBA00022741"/>
    </source>
</evidence>
<feature type="binding site" evidence="8">
    <location>
        <position position="171"/>
    </location>
    <ligand>
        <name>Mg(2+)</name>
        <dbReference type="ChEBI" id="CHEBI:18420"/>
    </ligand>
</feature>